<name>A0A0R2NPA5_9LACO</name>
<proteinExistence type="predicted"/>
<comment type="caution">
    <text evidence="1">The sequence shown here is derived from an EMBL/GenBank/DDBJ whole genome shotgun (WGS) entry which is preliminary data.</text>
</comment>
<dbReference type="Proteomes" id="UP000050920">
    <property type="component" value="Unassembled WGS sequence"/>
</dbReference>
<dbReference type="AlphaFoldDB" id="A0A0R2NPA5"/>
<dbReference type="EMBL" id="AYGX02000083">
    <property type="protein sequence ID" value="KRO27228.1"/>
    <property type="molecule type" value="Genomic_DNA"/>
</dbReference>
<sequence length="165" mass="18561">MLIMIGHVTQINVVLNQGILTDFHGRHFKFALSAAPPTGPVKLGEELCFTPQLTTAGLIATNLSQRHHDGTKVVIPVPVDADAPRFVRIGEVVINLAQIQYYEMTTTQSEIRNGYESCARHLLIQMKGGRQFTFYNWDGINIDDVMHKLAMLHTTNQRIDLEHRA</sequence>
<keyword evidence="2" id="KW-1185">Reference proteome</keyword>
<evidence type="ECO:0000313" key="2">
    <source>
        <dbReference type="Proteomes" id="UP000050920"/>
    </source>
</evidence>
<reference evidence="1 2" key="1">
    <citation type="journal article" date="2015" name="Genome Announc.">
        <title>Expanding the biotechnology potential of lactobacilli through comparative genomics of 213 strains and associated genera.</title>
        <authorList>
            <person name="Sun Z."/>
            <person name="Harris H.M."/>
            <person name="McCann A."/>
            <person name="Guo C."/>
            <person name="Argimon S."/>
            <person name="Zhang W."/>
            <person name="Yang X."/>
            <person name="Jeffery I.B."/>
            <person name="Cooney J.C."/>
            <person name="Kagawa T.F."/>
            <person name="Liu W."/>
            <person name="Song Y."/>
            <person name="Salvetti E."/>
            <person name="Wrobel A."/>
            <person name="Rasinkangas P."/>
            <person name="Parkhill J."/>
            <person name="Rea M.C."/>
            <person name="O'Sullivan O."/>
            <person name="Ritari J."/>
            <person name="Douillard F.P."/>
            <person name="Paul Ross R."/>
            <person name="Yang R."/>
            <person name="Briner A.E."/>
            <person name="Felis G.E."/>
            <person name="de Vos W.M."/>
            <person name="Barrangou R."/>
            <person name="Klaenhammer T.R."/>
            <person name="Caufield P.W."/>
            <person name="Cui Y."/>
            <person name="Zhang H."/>
            <person name="O'Toole P.W."/>
        </authorList>
    </citation>
    <scope>NUCLEOTIDE SEQUENCE [LARGE SCALE GENOMIC DNA]</scope>
    <source>
        <strain evidence="1 2">DSM 21115</strain>
    </source>
</reference>
<gene>
    <name evidence="1" type="ORF">DY78_GL000199</name>
</gene>
<organism evidence="1 2">
    <name type="scientific">Lactiplantibacillus fabifermentans DSM 21115</name>
    <dbReference type="NCBI Taxonomy" id="1413187"/>
    <lineage>
        <taxon>Bacteria</taxon>
        <taxon>Bacillati</taxon>
        <taxon>Bacillota</taxon>
        <taxon>Bacilli</taxon>
        <taxon>Lactobacillales</taxon>
        <taxon>Lactobacillaceae</taxon>
        <taxon>Lactiplantibacillus</taxon>
    </lineage>
</organism>
<accession>A0A0R2NPA5</accession>
<evidence type="ECO:0000313" key="1">
    <source>
        <dbReference type="EMBL" id="KRO27228.1"/>
    </source>
</evidence>
<protein>
    <submittedName>
        <fullName evidence="1">Uncharacterized protein</fullName>
    </submittedName>
</protein>